<dbReference type="SUPFAM" id="SSF103190">
    <property type="entry name" value="Sensory domain-like"/>
    <property type="match status" value="2"/>
</dbReference>
<evidence type="ECO:0000256" key="2">
    <source>
        <dbReference type="ARBA" id="ARBA00022553"/>
    </source>
</evidence>
<keyword evidence="7" id="KW-0902">Two-component regulatory system</keyword>
<dbReference type="InterPro" id="IPR048760">
    <property type="entry name" value="VP0354-like_sensor_dom"/>
</dbReference>
<dbReference type="InterPro" id="IPR029787">
    <property type="entry name" value="Nucleotide_cyclase"/>
</dbReference>
<dbReference type="InterPro" id="IPR013656">
    <property type="entry name" value="PAS_4"/>
</dbReference>
<dbReference type="PANTHER" id="PTHR44757">
    <property type="entry name" value="DIGUANYLATE CYCLASE DGCP"/>
    <property type="match status" value="1"/>
</dbReference>
<feature type="domain" description="PAC" evidence="9">
    <location>
        <begin position="795"/>
        <end position="845"/>
    </location>
</feature>
<accession>A0A7K1KME2</accession>
<dbReference type="GO" id="GO:0016301">
    <property type="term" value="F:kinase activity"/>
    <property type="evidence" value="ECO:0007669"/>
    <property type="project" value="UniProtKB-KW"/>
</dbReference>
<dbReference type="SUPFAM" id="SSF55785">
    <property type="entry name" value="PYP-like sensor domain (PAS domain)"/>
    <property type="match status" value="4"/>
</dbReference>
<evidence type="ECO:0000259" key="10">
    <source>
        <dbReference type="PROSITE" id="PS50887"/>
    </source>
</evidence>
<protein>
    <submittedName>
        <fullName evidence="11">PAS domain S-box protein</fullName>
    </submittedName>
</protein>
<dbReference type="SMART" id="SM00091">
    <property type="entry name" value="PAS"/>
    <property type="match status" value="4"/>
</dbReference>
<comment type="subcellular location">
    <subcellularLocation>
        <location evidence="1">Membrane</location>
    </subcellularLocation>
</comment>
<dbReference type="GO" id="GO:0016020">
    <property type="term" value="C:membrane"/>
    <property type="evidence" value="ECO:0007669"/>
    <property type="project" value="UniProtKB-SubCell"/>
</dbReference>
<dbReference type="NCBIfam" id="TIGR00254">
    <property type="entry name" value="GGDEF"/>
    <property type="match status" value="1"/>
</dbReference>
<dbReference type="SUPFAM" id="SSF55073">
    <property type="entry name" value="Nucleotide cyclase"/>
    <property type="match status" value="1"/>
</dbReference>
<name>A0A7K1KME2_9BACT</name>
<dbReference type="InterPro" id="IPR013767">
    <property type="entry name" value="PAS_fold"/>
</dbReference>
<keyword evidence="4" id="KW-0547">Nucleotide-binding</keyword>
<evidence type="ECO:0000313" key="11">
    <source>
        <dbReference type="EMBL" id="MUM77264.1"/>
    </source>
</evidence>
<dbReference type="InterPro" id="IPR001610">
    <property type="entry name" value="PAC"/>
</dbReference>
<evidence type="ECO:0000313" key="12">
    <source>
        <dbReference type="Proteomes" id="UP000461162"/>
    </source>
</evidence>
<keyword evidence="6" id="KW-0067">ATP-binding</keyword>
<evidence type="ECO:0000256" key="6">
    <source>
        <dbReference type="ARBA" id="ARBA00022840"/>
    </source>
</evidence>
<dbReference type="GO" id="GO:0000160">
    <property type="term" value="P:phosphorelay signal transduction system"/>
    <property type="evidence" value="ECO:0007669"/>
    <property type="project" value="UniProtKB-KW"/>
</dbReference>
<dbReference type="InterPro" id="IPR029151">
    <property type="entry name" value="Sensor-like_sf"/>
</dbReference>
<dbReference type="FunFam" id="3.30.70.270:FF:000001">
    <property type="entry name" value="Diguanylate cyclase domain protein"/>
    <property type="match status" value="1"/>
</dbReference>
<evidence type="ECO:0000256" key="1">
    <source>
        <dbReference type="ARBA" id="ARBA00004370"/>
    </source>
</evidence>
<evidence type="ECO:0000256" key="3">
    <source>
        <dbReference type="ARBA" id="ARBA00022679"/>
    </source>
</evidence>
<dbReference type="Pfam" id="PF00989">
    <property type="entry name" value="PAS"/>
    <property type="match status" value="2"/>
</dbReference>
<dbReference type="Pfam" id="PF13426">
    <property type="entry name" value="PAS_9"/>
    <property type="match status" value="1"/>
</dbReference>
<keyword evidence="3" id="KW-0808">Transferase</keyword>
<dbReference type="InterPro" id="IPR052155">
    <property type="entry name" value="Biofilm_reg_signaling"/>
</dbReference>
<feature type="domain" description="GGDEF" evidence="10">
    <location>
        <begin position="877"/>
        <end position="1008"/>
    </location>
</feature>
<dbReference type="NCBIfam" id="TIGR00229">
    <property type="entry name" value="sensory_box"/>
    <property type="match status" value="4"/>
</dbReference>
<dbReference type="InterPro" id="IPR035965">
    <property type="entry name" value="PAS-like_dom_sf"/>
</dbReference>
<dbReference type="GO" id="GO:0006355">
    <property type="term" value="P:regulation of DNA-templated transcription"/>
    <property type="evidence" value="ECO:0007669"/>
    <property type="project" value="InterPro"/>
</dbReference>
<keyword evidence="5" id="KW-0418">Kinase</keyword>
<proteinExistence type="predicted"/>
<organism evidence="11 12">
    <name type="scientific">Pseudodesulfovibrio alkaliphilus</name>
    <dbReference type="NCBI Taxonomy" id="2661613"/>
    <lineage>
        <taxon>Bacteria</taxon>
        <taxon>Pseudomonadati</taxon>
        <taxon>Thermodesulfobacteriota</taxon>
        <taxon>Desulfovibrionia</taxon>
        <taxon>Desulfovibrionales</taxon>
        <taxon>Desulfovibrionaceae</taxon>
    </lineage>
</organism>
<keyword evidence="12" id="KW-1185">Reference proteome</keyword>
<dbReference type="CDD" id="cd00130">
    <property type="entry name" value="PAS"/>
    <property type="match status" value="4"/>
</dbReference>
<keyword evidence="2" id="KW-0597">Phosphoprotein</keyword>
<dbReference type="Gene3D" id="3.30.70.270">
    <property type="match status" value="1"/>
</dbReference>
<dbReference type="Gene3D" id="3.30.450.20">
    <property type="entry name" value="PAS domain"/>
    <property type="match status" value="6"/>
</dbReference>
<feature type="domain" description="PAC" evidence="9">
    <location>
        <begin position="664"/>
        <end position="716"/>
    </location>
</feature>
<dbReference type="SMART" id="SM00086">
    <property type="entry name" value="PAC"/>
    <property type="match status" value="4"/>
</dbReference>
<dbReference type="GO" id="GO:0005524">
    <property type="term" value="F:ATP binding"/>
    <property type="evidence" value="ECO:0007669"/>
    <property type="project" value="UniProtKB-KW"/>
</dbReference>
<sequence>MALIIREFLKLYGPLALAIVLASLWFLHSRDLEHLNAVRLRQPLILEREAAIIDRAVNGLAADARLLARLAADRLDGLPGPALERIFSDFARTRPHSLMVRFIDNRGMERVRVDQAWSGPVVAPSELLQDKGERYYVREALRIDPGSVFVSDFDLNVEQGRIEVPHRPTLRFASPVVDAGGSVVGAVVINYDGRHLLDQVKRAGASGEGLTLLCDARGFWIIGPATDEEWGRDLGRPDATMAVRFPEAWRAVAGQEEGQTHTPEGLFSFVSIHVAQDADGPGAADWRLMTWVPPAVLSLPWATPFTGLAVLFLLTLVPGCWFLASYRVRQAEVEARLRESEARTLAISRSAQDAVVMIDDQGRVTFWNPAAERLFGYPAGEIMGRRLHSLLAPEEMRARAEAGMAGFARSGRGHVVGRVVELDALRRDGSTVPVEVGVASVQLDGRWYAVGTLRDMTRRKRYEAALRRSEETSRTLLNAPDHVAMLIEPNGSIAAINETGARLYGQEAEAMIGRTLFEFLSGERAEALRTILREIIEQARPSRFEATRDGRRYLASVYPVTGPDGAVEQVAIFARDITEQRLAQAALQRSEQRFRDVSAAVGEFIWETDADGIYTFVTDDVFSVLGRTAEELLGRSPAVFIAPDQTDDFVRWQTDVYARREPFSKVELRCVTRDGRTVWLQSSGVPYRDEEGRFGGYRGADMDISERKRAEEIIKASERKLRALAESAYDAIVMIDGNARVSFWNPAAERLFGFAEDEAMGRAITDLITPPELREKTLMTLRQLAGGDGPPSLGTLQETEAVRKDGTRLPVERSVSSFRLGGAWYAVATIRDITERKTTEARLRELATTDSLTGLYNRRRFMELAEREFVRSRRYQGALTMLMMDIDHFKRVNDTHGHDVGDEVLRELAHISRVTLREPDVLGRLGGEEFGVLLPETDAAAALEVAERLRRAIEDASMVTAAGEMRITVSIGAAASDADADSVATLLKRADVALYAAKEAGRNRVVAG</sequence>
<dbReference type="Pfam" id="PF21623">
    <property type="entry name" value="HK_sensor_dom_bact"/>
    <property type="match status" value="1"/>
</dbReference>
<dbReference type="RefSeq" id="WP_155933227.1">
    <property type="nucleotide sequence ID" value="NZ_WODC01000003.1"/>
</dbReference>
<dbReference type="Proteomes" id="UP000461162">
    <property type="component" value="Unassembled WGS sequence"/>
</dbReference>
<dbReference type="InterPro" id="IPR000160">
    <property type="entry name" value="GGDEF_dom"/>
</dbReference>
<dbReference type="InterPro" id="IPR000014">
    <property type="entry name" value="PAS"/>
</dbReference>
<dbReference type="SMART" id="SM00267">
    <property type="entry name" value="GGDEF"/>
    <property type="match status" value="1"/>
</dbReference>
<feature type="domain" description="PAS" evidence="8">
    <location>
        <begin position="340"/>
        <end position="395"/>
    </location>
</feature>
<reference evidence="11 12" key="1">
    <citation type="submission" date="2019-11" db="EMBL/GenBank/DDBJ databases">
        <title>Pseudodesulfovibrio alkaliphilus, sp. nov., an alkaliphilic sulfate-reducing bacteria from mud volcano of Taman peninsula, Russia.</title>
        <authorList>
            <person name="Frolova A."/>
            <person name="Merkel A.Y."/>
            <person name="Slobodkin A.I."/>
        </authorList>
    </citation>
    <scope>NUCLEOTIDE SEQUENCE [LARGE SCALE GENOMIC DNA]</scope>
    <source>
        <strain evidence="11 12">F-1</strain>
    </source>
</reference>
<feature type="domain" description="PAS" evidence="8">
    <location>
        <begin position="469"/>
        <end position="539"/>
    </location>
</feature>
<dbReference type="InterPro" id="IPR000700">
    <property type="entry name" value="PAS-assoc_C"/>
</dbReference>
<evidence type="ECO:0000259" key="9">
    <source>
        <dbReference type="PROSITE" id="PS50113"/>
    </source>
</evidence>
<dbReference type="Pfam" id="PF00990">
    <property type="entry name" value="GGDEF"/>
    <property type="match status" value="1"/>
</dbReference>
<gene>
    <name evidence="11" type="ORF">GKC30_06435</name>
</gene>
<feature type="domain" description="PAS" evidence="8">
    <location>
        <begin position="717"/>
        <end position="788"/>
    </location>
</feature>
<dbReference type="AlphaFoldDB" id="A0A7K1KME2"/>
<evidence type="ECO:0000256" key="7">
    <source>
        <dbReference type="ARBA" id="ARBA00023012"/>
    </source>
</evidence>
<dbReference type="PANTHER" id="PTHR44757:SF2">
    <property type="entry name" value="BIOFILM ARCHITECTURE MAINTENANCE PROTEIN MBAA"/>
    <property type="match status" value="1"/>
</dbReference>
<evidence type="ECO:0000256" key="4">
    <source>
        <dbReference type="ARBA" id="ARBA00022741"/>
    </source>
</evidence>
<dbReference type="PROSITE" id="PS50112">
    <property type="entry name" value="PAS"/>
    <property type="match status" value="4"/>
</dbReference>
<dbReference type="CDD" id="cd01949">
    <property type="entry name" value="GGDEF"/>
    <property type="match status" value="1"/>
</dbReference>
<dbReference type="EMBL" id="WODC01000003">
    <property type="protein sequence ID" value="MUM77264.1"/>
    <property type="molecule type" value="Genomic_DNA"/>
</dbReference>
<dbReference type="Pfam" id="PF08448">
    <property type="entry name" value="PAS_4"/>
    <property type="match status" value="1"/>
</dbReference>
<dbReference type="PROSITE" id="PS50113">
    <property type="entry name" value="PAC"/>
    <property type="match status" value="4"/>
</dbReference>
<feature type="domain" description="PAC" evidence="9">
    <location>
        <begin position="418"/>
        <end position="468"/>
    </location>
</feature>
<feature type="domain" description="PAS" evidence="8">
    <location>
        <begin position="590"/>
        <end position="644"/>
    </location>
</feature>
<comment type="caution">
    <text evidence="11">The sequence shown here is derived from an EMBL/GenBank/DDBJ whole genome shotgun (WGS) entry which is preliminary data.</text>
</comment>
<evidence type="ECO:0000259" key="8">
    <source>
        <dbReference type="PROSITE" id="PS50112"/>
    </source>
</evidence>
<dbReference type="PROSITE" id="PS50887">
    <property type="entry name" value="GGDEF"/>
    <property type="match status" value="1"/>
</dbReference>
<dbReference type="InterPro" id="IPR043128">
    <property type="entry name" value="Rev_trsase/Diguanyl_cyclase"/>
</dbReference>
<evidence type="ECO:0000256" key="5">
    <source>
        <dbReference type="ARBA" id="ARBA00022777"/>
    </source>
</evidence>
<feature type="domain" description="PAC" evidence="9">
    <location>
        <begin position="538"/>
        <end position="589"/>
    </location>
</feature>